<accession>A0A382T1N2</accession>
<dbReference type="AlphaFoldDB" id="A0A382T1N2"/>
<protein>
    <submittedName>
        <fullName evidence="1">Uncharacterized protein</fullName>
    </submittedName>
</protein>
<name>A0A382T1N2_9ZZZZ</name>
<gene>
    <name evidence="1" type="ORF">METZ01_LOCUS368830</name>
</gene>
<organism evidence="1">
    <name type="scientific">marine metagenome</name>
    <dbReference type="NCBI Taxonomy" id="408172"/>
    <lineage>
        <taxon>unclassified sequences</taxon>
        <taxon>metagenomes</taxon>
        <taxon>ecological metagenomes</taxon>
    </lineage>
</organism>
<sequence length="70" mass="8022">MMWTLEDLNEPPSGWTEVVNNCEGNPAFPQGYQGVKYQNLARLDAPKLIEEKVELTDPKDLPPKDENLFF</sequence>
<dbReference type="EMBL" id="UINC01133188">
    <property type="protein sequence ID" value="SVD15976.1"/>
    <property type="molecule type" value="Genomic_DNA"/>
</dbReference>
<proteinExistence type="predicted"/>
<reference evidence="1" key="1">
    <citation type="submission" date="2018-05" db="EMBL/GenBank/DDBJ databases">
        <authorList>
            <person name="Lanie J.A."/>
            <person name="Ng W.-L."/>
            <person name="Kazmierczak K.M."/>
            <person name="Andrzejewski T.M."/>
            <person name="Davidsen T.M."/>
            <person name="Wayne K.J."/>
            <person name="Tettelin H."/>
            <person name="Glass J.I."/>
            <person name="Rusch D."/>
            <person name="Podicherti R."/>
            <person name="Tsui H.-C.T."/>
            <person name="Winkler M.E."/>
        </authorList>
    </citation>
    <scope>NUCLEOTIDE SEQUENCE</scope>
</reference>
<evidence type="ECO:0000313" key="1">
    <source>
        <dbReference type="EMBL" id="SVD15976.1"/>
    </source>
</evidence>